<dbReference type="HOGENOM" id="CLU_000022_59_2_1"/>
<dbReference type="RefSeq" id="XP_013266710.1">
    <property type="nucleotide sequence ID" value="XM_013411256.1"/>
</dbReference>
<dbReference type="Proteomes" id="UP000053617">
    <property type="component" value="Unassembled WGS sequence"/>
</dbReference>
<evidence type="ECO:0000313" key="4">
    <source>
        <dbReference type="EMBL" id="KIW99573.1"/>
    </source>
</evidence>
<reference evidence="4 5" key="1">
    <citation type="submission" date="2015-01" db="EMBL/GenBank/DDBJ databases">
        <title>The Genome Sequence of Rhinocladiella mackenzie CBS 650.93.</title>
        <authorList>
            <consortium name="The Broad Institute Genomics Platform"/>
            <person name="Cuomo C."/>
            <person name="de Hoog S."/>
            <person name="Gorbushina A."/>
            <person name="Stielow B."/>
            <person name="Teixiera M."/>
            <person name="Abouelleil A."/>
            <person name="Chapman S.B."/>
            <person name="Priest M."/>
            <person name="Young S.K."/>
            <person name="Wortman J."/>
            <person name="Nusbaum C."/>
            <person name="Birren B."/>
        </authorList>
    </citation>
    <scope>NUCLEOTIDE SEQUENCE [LARGE SCALE GENOMIC DNA]</scope>
    <source>
        <strain evidence="4 5">CBS 650.93</strain>
    </source>
</reference>
<dbReference type="InterPro" id="IPR042099">
    <property type="entry name" value="ANL_N_sf"/>
</dbReference>
<evidence type="ECO:0000256" key="2">
    <source>
        <dbReference type="ARBA" id="ARBA00022598"/>
    </source>
</evidence>
<dbReference type="OrthoDB" id="6509636at2759"/>
<evidence type="ECO:0000256" key="1">
    <source>
        <dbReference type="ARBA" id="ARBA00006432"/>
    </source>
</evidence>
<sequence length="526" mass="58058">MPISSNYPDVQLREADIFSFLFVRDDLPFAEDKVIFQDADESALRYTYADGDVIALFTPNSIDVPAVVFGALWTGAVLSSANPGYTVGELEFQLRDCGARYLIAHQSSLPTARKACARVGIPESRIILVGISKSSSVGIQKVRHWTSIRDAGTNSVRVAPPQINPKEDLAFLAYSSGTTSAPKGVRLTHFNVTANIQQMRPLETVTCDGSIRIPGIPDAPRTGDKALACLPFFHIYGLTCMMINPLYTGIECVLMGSFDIERWRQAVQKHRITVGYLVPPILLLLCKHPAADKYDLSSLRICSSGAAPLTRELVETVFNKRGLRVKQGYGLTETSPTLFAMRWQDWHSRVGTTGLLVPNMRAKFHEPFDEEMPNRKTKELPRGEVGELYVQGPNIFHGYHNNPAATAECLRDGWFRTGDVGFMDAEGNLTITDRAKELIKYKGFQVAPAQLEGLLIDNDIVDDAAVVGVSLPEQATEAPRAHYKLRGGVRFIDAIPKTASGKILRRTLKELVKQEAQASSELKSHL</sequence>
<dbReference type="AlphaFoldDB" id="A0A0D2I1H7"/>
<dbReference type="Gene3D" id="3.40.50.12780">
    <property type="entry name" value="N-terminal domain of ligase-like"/>
    <property type="match status" value="1"/>
</dbReference>
<protein>
    <recommendedName>
        <fullName evidence="3">AMP-dependent synthetase/ligase domain-containing protein</fullName>
    </recommendedName>
</protein>
<organism evidence="4 5">
    <name type="scientific">Rhinocladiella mackenziei CBS 650.93</name>
    <dbReference type="NCBI Taxonomy" id="1442369"/>
    <lineage>
        <taxon>Eukaryota</taxon>
        <taxon>Fungi</taxon>
        <taxon>Dikarya</taxon>
        <taxon>Ascomycota</taxon>
        <taxon>Pezizomycotina</taxon>
        <taxon>Eurotiomycetes</taxon>
        <taxon>Chaetothyriomycetidae</taxon>
        <taxon>Chaetothyriales</taxon>
        <taxon>Herpotrichiellaceae</taxon>
        <taxon>Rhinocladiella</taxon>
    </lineage>
</organism>
<dbReference type="GeneID" id="25299383"/>
<gene>
    <name evidence="4" type="ORF">Z518_11312</name>
</gene>
<comment type="similarity">
    <text evidence="1">Belongs to the ATP-dependent AMP-binding enzyme family.</text>
</comment>
<proteinExistence type="inferred from homology"/>
<dbReference type="PANTHER" id="PTHR24096:SF149">
    <property type="entry name" value="AMP-BINDING DOMAIN-CONTAINING PROTEIN-RELATED"/>
    <property type="match status" value="1"/>
</dbReference>
<evidence type="ECO:0000259" key="3">
    <source>
        <dbReference type="Pfam" id="PF00501"/>
    </source>
</evidence>
<dbReference type="SUPFAM" id="SSF56801">
    <property type="entry name" value="Acetyl-CoA synthetase-like"/>
    <property type="match status" value="1"/>
</dbReference>
<dbReference type="GO" id="GO:0016405">
    <property type="term" value="F:CoA-ligase activity"/>
    <property type="evidence" value="ECO:0007669"/>
    <property type="project" value="TreeGrafter"/>
</dbReference>
<dbReference type="InterPro" id="IPR020845">
    <property type="entry name" value="AMP-binding_CS"/>
</dbReference>
<dbReference type="PANTHER" id="PTHR24096">
    <property type="entry name" value="LONG-CHAIN-FATTY-ACID--COA LIGASE"/>
    <property type="match status" value="1"/>
</dbReference>
<dbReference type="InterPro" id="IPR045851">
    <property type="entry name" value="AMP-bd_C_sf"/>
</dbReference>
<keyword evidence="2" id="KW-0436">Ligase</keyword>
<accession>A0A0D2I1H7</accession>
<dbReference type="STRING" id="1442369.A0A0D2I1H7"/>
<feature type="domain" description="AMP-dependent synthetase/ligase" evidence="3">
    <location>
        <begin position="49"/>
        <end position="400"/>
    </location>
</feature>
<dbReference type="VEuPathDB" id="FungiDB:Z518_11312"/>
<keyword evidence="5" id="KW-1185">Reference proteome</keyword>
<evidence type="ECO:0000313" key="5">
    <source>
        <dbReference type="Proteomes" id="UP000053617"/>
    </source>
</evidence>
<dbReference type="Pfam" id="PF00501">
    <property type="entry name" value="AMP-binding"/>
    <property type="match status" value="1"/>
</dbReference>
<dbReference type="Gene3D" id="3.30.300.30">
    <property type="match status" value="2"/>
</dbReference>
<dbReference type="EMBL" id="KN847486">
    <property type="protein sequence ID" value="KIW99573.1"/>
    <property type="molecule type" value="Genomic_DNA"/>
</dbReference>
<dbReference type="InterPro" id="IPR000873">
    <property type="entry name" value="AMP-dep_synth/lig_dom"/>
</dbReference>
<dbReference type="PROSITE" id="PS00455">
    <property type="entry name" value="AMP_BINDING"/>
    <property type="match status" value="1"/>
</dbReference>
<name>A0A0D2I1H7_9EURO</name>